<dbReference type="Gene3D" id="3.40.50.720">
    <property type="entry name" value="NAD(P)-binding Rossmann-like Domain"/>
    <property type="match status" value="1"/>
</dbReference>
<dbReference type="PANTHER" id="PTHR43313:SF34">
    <property type="entry name" value="RETINOL DEHYDROGENASE 7"/>
    <property type="match status" value="1"/>
</dbReference>
<organism evidence="3 4">
    <name type="scientific">Ascaris lumbricoides</name>
    <name type="common">Giant roundworm</name>
    <dbReference type="NCBI Taxonomy" id="6252"/>
    <lineage>
        <taxon>Eukaryota</taxon>
        <taxon>Metazoa</taxon>
        <taxon>Ecdysozoa</taxon>
        <taxon>Nematoda</taxon>
        <taxon>Chromadorea</taxon>
        <taxon>Rhabditida</taxon>
        <taxon>Spirurina</taxon>
        <taxon>Ascaridomorpha</taxon>
        <taxon>Ascaridoidea</taxon>
        <taxon>Ascarididae</taxon>
        <taxon>Ascaris</taxon>
    </lineage>
</organism>
<accession>A0A0M3HSY8</accession>
<evidence type="ECO:0000256" key="1">
    <source>
        <dbReference type="ARBA" id="ARBA00023002"/>
    </source>
</evidence>
<evidence type="ECO:0000256" key="2">
    <source>
        <dbReference type="RuleBase" id="RU000363"/>
    </source>
</evidence>
<reference evidence="4" key="1">
    <citation type="submission" date="2017-02" db="UniProtKB">
        <authorList>
            <consortium name="WormBaseParasite"/>
        </authorList>
    </citation>
    <scope>IDENTIFICATION</scope>
</reference>
<dbReference type="SUPFAM" id="SSF51735">
    <property type="entry name" value="NAD(P)-binding Rossmann-fold domains"/>
    <property type="match status" value="1"/>
</dbReference>
<dbReference type="PANTHER" id="PTHR43313">
    <property type="entry name" value="SHORT-CHAIN DEHYDROGENASE/REDUCTASE FAMILY 9C"/>
    <property type="match status" value="1"/>
</dbReference>
<dbReference type="Pfam" id="PF00106">
    <property type="entry name" value="adh_short"/>
    <property type="match status" value="1"/>
</dbReference>
<evidence type="ECO:0000313" key="3">
    <source>
        <dbReference type="Proteomes" id="UP000036681"/>
    </source>
</evidence>
<keyword evidence="3" id="KW-1185">Reference proteome</keyword>
<comment type="similarity">
    <text evidence="2">Belongs to the short-chain dehydrogenases/reductases (SDR) family.</text>
</comment>
<name>A0A0M3HSY8_ASCLU</name>
<protein>
    <submittedName>
        <fullName evidence="4">Retinol dehydrogenase 7</fullName>
    </submittedName>
</protein>
<proteinExistence type="inferred from homology"/>
<dbReference type="InterPro" id="IPR036291">
    <property type="entry name" value="NAD(P)-bd_dom_sf"/>
</dbReference>
<dbReference type="PRINTS" id="PR00080">
    <property type="entry name" value="SDRFAMILY"/>
</dbReference>
<sequence>MFCCWIFVALSVLLYYILRYLWELFTVGEFSKRAVFITGCDSGFGKQLALRCARNGIPVFAGCLTQQGADSLKKEAEGVKGKLEPVRVDVTRDDSVIDARNFVEKNLTDGIKLWAVVNNAGVFSCYGPDDWCKVEDYQSSMDVNFLGIVRVTQAFKPLLKKSKGRIISASSIAGRISFIGAGPYTAAKYAVEAYMDTIRQELRIFGVDCSILEPGVFKTNLIDKDAMKRRVEHVWSRMSDEQRQEYSEEYKEFFIWAWNDAMHRMGSEQTEHVVDNYYHAITARFPRCRYRCGWDSLLIYIPLTYLPTEVVDAVLRMLTRQKVFPDAAMDKKNA</sequence>
<dbReference type="AlphaFoldDB" id="A0A0M3HSY8"/>
<dbReference type="PROSITE" id="PS00061">
    <property type="entry name" value="ADH_SHORT"/>
    <property type="match status" value="1"/>
</dbReference>
<dbReference type="WBParaSite" id="ALUE_0000567901-mRNA-1">
    <property type="protein sequence ID" value="ALUE_0000567901-mRNA-1"/>
    <property type="gene ID" value="ALUE_0000567901"/>
</dbReference>
<dbReference type="InterPro" id="IPR002347">
    <property type="entry name" value="SDR_fam"/>
</dbReference>
<dbReference type="GO" id="GO:0008202">
    <property type="term" value="P:steroid metabolic process"/>
    <property type="evidence" value="ECO:0007669"/>
    <property type="project" value="TreeGrafter"/>
</dbReference>
<dbReference type="Proteomes" id="UP000036681">
    <property type="component" value="Unplaced"/>
</dbReference>
<keyword evidence="1" id="KW-0560">Oxidoreductase</keyword>
<dbReference type="PRINTS" id="PR00081">
    <property type="entry name" value="GDHRDH"/>
</dbReference>
<evidence type="ECO:0000313" key="4">
    <source>
        <dbReference type="WBParaSite" id="ALUE_0000567901-mRNA-1"/>
    </source>
</evidence>
<dbReference type="GO" id="GO:0016491">
    <property type="term" value="F:oxidoreductase activity"/>
    <property type="evidence" value="ECO:0007669"/>
    <property type="project" value="UniProtKB-KW"/>
</dbReference>
<dbReference type="InterPro" id="IPR020904">
    <property type="entry name" value="Sc_DH/Rdtase_CS"/>
</dbReference>